<dbReference type="PANTHER" id="PTHR15002">
    <property type="entry name" value="RIBOSOMAL BIOGENESIS PROTEIN LAS1L"/>
    <property type="match status" value="1"/>
</dbReference>
<gene>
    <name evidence="1" type="ORF">QN277_018746</name>
</gene>
<proteinExistence type="predicted"/>
<sequence>MESFLDLNEICEEQNSSYSLRLVPWLNWDEWVLVKDSLFSNSPDSIAFALKRISAWESRGCLPAAIEATASIIEIQQMDPYCRAEEDQCNDISLSDKMLAKLYCMTYIRLVNGLIEKNRKKGETSIAVAAEAIGIPRVVIDIRHEASHRGLPSLQLLRSASVKALDWLKSYYWEPQSKAIPFEGDGNAKARKKIKSKLRQLSSCFQSNQSPQSNSPIPEGKRPKKQLSKIFKSLDQLYSSHSSEIVDVLLEYLLETLRSSELVEHTEHASLGPTIKIILVDWKVVMLRFWEKEPEFILNFLREVLIRIETQEAVKYEEEIQCLDAFRRREEFSQSDLLASLFAWVVGILKKVPSAKANVPKRALLELIKKCLRILAPCNKQLMDSAILLAKLMDDSSLMEKIKKLSQVILFNPVTTHDESSLPMTSVNFLQMEEDIRQAAIKLELFKQRVLKSRKTTSTDCGTDKPRTWTLAKEWNPCPIGMLPRIAGTFGYLPSLDPIDNRKDLPELDRKDAQKPSKHGVKRDATLDLTLIDDSILKKNRGTKQVSESHHDVLPPINAKGCLLINGVSKSVTEEEFRAIRLRILV</sequence>
<evidence type="ECO:0000313" key="2">
    <source>
        <dbReference type="Proteomes" id="UP001293593"/>
    </source>
</evidence>
<dbReference type="AlphaFoldDB" id="A0AAE1MUS5"/>
<accession>A0AAE1MUS5</accession>
<evidence type="ECO:0008006" key="3">
    <source>
        <dbReference type="Google" id="ProtNLM"/>
    </source>
</evidence>
<comment type="caution">
    <text evidence="1">The sequence shown here is derived from an EMBL/GenBank/DDBJ whole genome shotgun (WGS) entry which is preliminary data.</text>
</comment>
<organism evidence="1 2">
    <name type="scientific">Acacia crassicarpa</name>
    <name type="common">northern wattle</name>
    <dbReference type="NCBI Taxonomy" id="499986"/>
    <lineage>
        <taxon>Eukaryota</taxon>
        <taxon>Viridiplantae</taxon>
        <taxon>Streptophyta</taxon>
        <taxon>Embryophyta</taxon>
        <taxon>Tracheophyta</taxon>
        <taxon>Spermatophyta</taxon>
        <taxon>Magnoliopsida</taxon>
        <taxon>eudicotyledons</taxon>
        <taxon>Gunneridae</taxon>
        <taxon>Pentapetalae</taxon>
        <taxon>rosids</taxon>
        <taxon>fabids</taxon>
        <taxon>Fabales</taxon>
        <taxon>Fabaceae</taxon>
        <taxon>Caesalpinioideae</taxon>
        <taxon>mimosoid clade</taxon>
        <taxon>Acacieae</taxon>
        <taxon>Acacia</taxon>
    </lineage>
</organism>
<dbReference type="GO" id="GO:0030687">
    <property type="term" value="C:preribosome, large subunit precursor"/>
    <property type="evidence" value="ECO:0007669"/>
    <property type="project" value="TreeGrafter"/>
</dbReference>
<keyword evidence="2" id="KW-1185">Reference proteome</keyword>
<name>A0AAE1MUS5_9FABA</name>
<dbReference type="PANTHER" id="PTHR15002:SF0">
    <property type="entry name" value="RIBOSOMAL BIOGENESIS PROTEIN LAS1L"/>
    <property type="match status" value="1"/>
</dbReference>
<reference evidence="1" key="1">
    <citation type="submission" date="2023-10" db="EMBL/GenBank/DDBJ databases">
        <title>Chromosome-level genome of the transformable northern wattle, Acacia crassicarpa.</title>
        <authorList>
            <person name="Massaro I."/>
            <person name="Sinha N.R."/>
            <person name="Poethig S."/>
            <person name="Leichty A.R."/>
        </authorList>
    </citation>
    <scope>NUCLEOTIDE SEQUENCE</scope>
    <source>
        <strain evidence="1">Acra3RX</strain>
        <tissue evidence="1">Leaf</tissue>
    </source>
</reference>
<dbReference type="GO" id="GO:0000460">
    <property type="term" value="P:maturation of 5.8S rRNA"/>
    <property type="evidence" value="ECO:0007669"/>
    <property type="project" value="TreeGrafter"/>
</dbReference>
<dbReference type="InterPro" id="IPR007174">
    <property type="entry name" value="Las1"/>
</dbReference>
<evidence type="ECO:0000313" key="1">
    <source>
        <dbReference type="EMBL" id="KAK4275708.1"/>
    </source>
</evidence>
<dbReference type="GO" id="GO:0000470">
    <property type="term" value="P:maturation of LSU-rRNA"/>
    <property type="evidence" value="ECO:0007669"/>
    <property type="project" value="TreeGrafter"/>
</dbReference>
<dbReference type="EMBL" id="JAWXYG010000004">
    <property type="protein sequence ID" value="KAK4275708.1"/>
    <property type="molecule type" value="Genomic_DNA"/>
</dbReference>
<dbReference type="Proteomes" id="UP001293593">
    <property type="component" value="Unassembled WGS sequence"/>
</dbReference>
<dbReference type="GO" id="GO:0090730">
    <property type="term" value="C:Las1 complex"/>
    <property type="evidence" value="ECO:0007669"/>
    <property type="project" value="InterPro"/>
</dbReference>
<dbReference type="GO" id="GO:0004519">
    <property type="term" value="F:endonuclease activity"/>
    <property type="evidence" value="ECO:0007669"/>
    <property type="project" value="InterPro"/>
</dbReference>
<dbReference type="Pfam" id="PF04031">
    <property type="entry name" value="Las1"/>
    <property type="match status" value="1"/>
</dbReference>
<protein>
    <recommendedName>
        <fullName evidence="3">Ribosomal biogenesis protein LAS1L</fullName>
    </recommendedName>
</protein>